<evidence type="ECO:0000259" key="1">
    <source>
        <dbReference type="PROSITE" id="PS50041"/>
    </source>
</evidence>
<accession>A0A553PPX5</accession>
<comment type="caution">
    <text evidence="2">The sequence shown here is derived from an EMBL/GenBank/DDBJ whole genome shotgun (WGS) entry which is preliminary data.</text>
</comment>
<proteinExistence type="predicted"/>
<dbReference type="AlphaFoldDB" id="A0A553PPX5"/>
<evidence type="ECO:0000313" key="2">
    <source>
        <dbReference type="EMBL" id="TRY79742.1"/>
    </source>
</evidence>
<dbReference type="Proteomes" id="UP000318571">
    <property type="component" value="Chromosome 6"/>
</dbReference>
<sequence length="247" mass="28328">MDLFNIKLLHNKPYDGQLYWGDGDVFTEEPWMNGFDVNDPAVCMRMARVNGYTGDRPCTGPFQTLCQWDCEDQAISLTSCPGGDEMPSFYNYFGSLYKFLSTPNTWAEQRRACQAEQGDMVTFKTAKEYIALLQFQGTFATPFFVGLQNPEKQPCKVQSECNKLTWVDGTRFESLNFLPEVMLPNGMNEVDVAVVLGTSHNFEFHSDANMLPALCQLVSAHRHHHLRPRIWCQTLELQRYLLLWGLK</sequence>
<dbReference type="InterPro" id="IPR001304">
    <property type="entry name" value="C-type_lectin-like"/>
</dbReference>
<dbReference type="PROSITE" id="PS50041">
    <property type="entry name" value="C_TYPE_LECTIN_2"/>
    <property type="match status" value="1"/>
</dbReference>
<evidence type="ECO:0000313" key="3">
    <source>
        <dbReference type="Proteomes" id="UP000318571"/>
    </source>
</evidence>
<dbReference type="InterPro" id="IPR016187">
    <property type="entry name" value="CTDL_fold"/>
</dbReference>
<dbReference type="EMBL" id="VCGU01000002">
    <property type="protein sequence ID" value="TRY79742.1"/>
    <property type="molecule type" value="Genomic_DNA"/>
</dbReference>
<gene>
    <name evidence="2" type="ORF">TCAL_12075</name>
</gene>
<dbReference type="SMART" id="SM00034">
    <property type="entry name" value="CLECT"/>
    <property type="match status" value="1"/>
</dbReference>
<dbReference type="SUPFAM" id="SSF56436">
    <property type="entry name" value="C-type lectin-like"/>
    <property type="match status" value="2"/>
</dbReference>
<keyword evidence="3" id="KW-1185">Reference proteome</keyword>
<dbReference type="Gene3D" id="3.10.100.10">
    <property type="entry name" value="Mannose-Binding Protein A, subunit A"/>
    <property type="match status" value="1"/>
</dbReference>
<reference evidence="2 3" key="1">
    <citation type="journal article" date="2018" name="Nat. Ecol. Evol.">
        <title>Genomic signatures of mitonuclear coevolution across populations of Tigriopus californicus.</title>
        <authorList>
            <person name="Barreto F.S."/>
            <person name="Watson E.T."/>
            <person name="Lima T.G."/>
            <person name="Willett C.S."/>
            <person name="Edmands S."/>
            <person name="Li W."/>
            <person name="Burton R.S."/>
        </authorList>
    </citation>
    <scope>NUCLEOTIDE SEQUENCE [LARGE SCALE GENOMIC DNA]</scope>
    <source>
        <strain evidence="2 3">San Diego</strain>
    </source>
</reference>
<feature type="domain" description="C-type lectin" evidence="1">
    <location>
        <begin position="92"/>
        <end position="216"/>
    </location>
</feature>
<dbReference type="InterPro" id="IPR016186">
    <property type="entry name" value="C-type_lectin-like/link_sf"/>
</dbReference>
<protein>
    <recommendedName>
        <fullName evidence="1">C-type lectin domain-containing protein</fullName>
    </recommendedName>
</protein>
<dbReference type="CDD" id="cd00037">
    <property type="entry name" value="CLECT"/>
    <property type="match status" value="1"/>
</dbReference>
<dbReference type="Pfam" id="PF00059">
    <property type="entry name" value="Lectin_C"/>
    <property type="match status" value="1"/>
</dbReference>
<name>A0A553PPX5_TIGCA</name>
<organism evidence="2 3">
    <name type="scientific">Tigriopus californicus</name>
    <name type="common">Marine copepod</name>
    <dbReference type="NCBI Taxonomy" id="6832"/>
    <lineage>
        <taxon>Eukaryota</taxon>
        <taxon>Metazoa</taxon>
        <taxon>Ecdysozoa</taxon>
        <taxon>Arthropoda</taxon>
        <taxon>Crustacea</taxon>
        <taxon>Multicrustacea</taxon>
        <taxon>Hexanauplia</taxon>
        <taxon>Copepoda</taxon>
        <taxon>Harpacticoida</taxon>
        <taxon>Harpacticidae</taxon>
        <taxon>Tigriopus</taxon>
    </lineage>
</organism>